<gene>
    <name evidence="9" type="ORF">Q2T77_04440</name>
</gene>
<dbReference type="RefSeq" id="WP_301804632.1">
    <property type="nucleotide sequence ID" value="NZ_JAUJZH010000002.1"/>
</dbReference>
<reference evidence="9" key="1">
    <citation type="submission" date="2023-06" db="EMBL/GenBank/DDBJ databases">
        <authorList>
            <person name="Jiang Y."/>
            <person name="Liu Q."/>
        </authorList>
    </citation>
    <scope>NUCLEOTIDE SEQUENCE</scope>
    <source>
        <strain evidence="9">CGMCC 1.12090</strain>
    </source>
</reference>
<dbReference type="Proteomes" id="UP001169027">
    <property type="component" value="Unassembled WGS sequence"/>
</dbReference>
<evidence type="ECO:0000256" key="2">
    <source>
        <dbReference type="ARBA" id="ARBA00035880"/>
    </source>
</evidence>
<dbReference type="Gene3D" id="3.10.129.10">
    <property type="entry name" value="Hotdog Thioesterase"/>
    <property type="match status" value="1"/>
</dbReference>
<name>A0ABT8RYA3_9BURK</name>
<dbReference type="InterPro" id="IPR029069">
    <property type="entry name" value="HotDog_dom_sf"/>
</dbReference>
<evidence type="ECO:0000256" key="5">
    <source>
        <dbReference type="ARBA" id="ARBA00038894"/>
    </source>
</evidence>
<evidence type="ECO:0000313" key="10">
    <source>
        <dbReference type="Proteomes" id="UP001169027"/>
    </source>
</evidence>
<dbReference type="PANTHER" id="PTHR43240:SF20">
    <property type="entry name" value="MEDIUM_LONG-CHAIN ACYL-COA THIOESTERASE YIGI"/>
    <property type="match status" value="1"/>
</dbReference>
<proteinExistence type="inferred from homology"/>
<comment type="similarity">
    <text evidence="4">Belongs to the YigI thioesterase family.</text>
</comment>
<dbReference type="PANTHER" id="PTHR43240">
    <property type="entry name" value="1,4-DIHYDROXY-2-NAPHTHOYL-COA THIOESTERASE 1"/>
    <property type="match status" value="1"/>
</dbReference>
<evidence type="ECO:0000256" key="7">
    <source>
        <dbReference type="ARBA" id="ARBA00048062"/>
    </source>
</evidence>
<feature type="domain" description="Thioesterase" evidence="8">
    <location>
        <begin position="56"/>
        <end position="130"/>
    </location>
</feature>
<dbReference type="InterPro" id="IPR006683">
    <property type="entry name" value="Thioestr_dom"/>
</dbReference>
<evidence type="ECO:0000313" key="9">
    <source>
        <dbReference type="EMBL" id="MDO1531530.1"/>
    </source>
</evidence>
<dbReference type="NCBIfam" id="TIGR00369">
    <property type="entry name" value="unchar_dom_1"/>
    <property type="match status" value="1"/>
</dbReference>
<sequence length="153" mass="16335">MPTTAFVPPDPHFVQRVRQSFERQGAMATIGARLGEIAPGRVAIELDWAAGLTQQHGFLHAGMVATALDSACGYAGFTLMPADAAVLTIEYKINLLAPAKGQTFRMVGSVVKPGRTVTVCEGHAYALEEGREKLVATMGCTLMAVFGRENIRS</sequence>
<evidence type="ECO:0000259" key="8">
    <source>
        <dbReference type="Pfam" id="PF03061"/>
    </source>
</evidence>
<evidence type="ECO:0000256" key="4">
    <source>
        <dbReference type="ARBA" id="ARBA00038381"/>
    </source>
</evidence>
<comment type="catalytic activity">
    <reaction evidence="3">
        <text>a long-chain fatty acyl-CoA + H2O = a long-chain fatty acid + CoA + H(+)</text>
        <dbReference type="Rhea" id="RHEA:67680"/>
        <dbReference type="ChEBI" id="CHEBI:15377"/>
        <dbReference type="ChEBI" id="CHEBI:15378"/>
        <dbReference type="ChEBI" id="CHEBI:57287"/>
        <dbReference type="ChEBI" id="CHEBI:57560"/>
        <dbReference type="ChEBI" id="CHEBI:83139"/>
    </reaction>
</comment>
<dbReference type="EC" id="3.1.2.20" evidence="5"/>
<accession>A0ABT8RYA3</accession>
<dbReference type="GO" id="GO:0016787">
    <property type="term" value="F:hydrolase activity"/>
    <property type="evidence" value="ECO:0007669"/>
    <property type="project" value="UniProtKB-KW"/>
</dbReference>
<comment type="catalytic activity">
    <reaction evidence="2">
        <text>a fatty acyl-CoA + H2O = a fatty acid + CoA + H(+)</text>
        <dbReference type="Rhea" id="RHEA:16781"/>
        <dbReference type="ChEBI" id="CHEBI:15377"/>
        <dbReference type="ChEBI" id="CHEBI:15378"/>
        <dbReference type="ChEBI" id="CHEBI:28868"/>
        <dbReference type="ChEBI" id="CHEBI:57287"/>
        <dbReference type="ChEBI" id="CHEBI:77636"/>
        <dbReference type="EC" id="3.1.2.20"/>
    </reaction>
</comment>
<dbReference type="SUPFAM" id="SSF54637">
    <property type="entry name" value="Thioesterase/thiol ester dehydrase-isomerase"/>
    <property type="match status" value="1"/>
</dbReference>
<evidence type="ECO:0000256" key="6">
    <source>
        <dbReference type="ARBA" id="ARBA00040062"/>
    </source>
</evidence>
<comment type="catalytic activity">
    <reaction evidence="7">
        <text>a medium-chain fatty acyl-CoA + H2O = a medium-chain fatty acid + CoA + H(+)</text>
        <dbReference type="Rhea" id="RHEA:68184"/>
        <dbReference type="ChEBI" id="CHEBI:15377"/>
        <dbReference type="ChEBI" id="CHEBI:15378"/>
        <dbReference type="ChEBI" id="CHEBI:57287"/>
        <dbReference type="ChEBI" id="CHEBI:59558"/>
        <dbReference type="ChEBI" id="CHEBI:90546"/>
    </reaction>
</comment>
<keyword evidence="1 9" id="KW-0378">Hydrolase</keyword>
<dbReference type="CDD" id="cd03443">
    <property type="entry name" value="PaaI_thioesterase"/>
    <property type="match status" value="1"/>
</dbReference>
<dbReference type="Pfam" id="PF03061">
    <property type="entry name" value="4HBT"/>
    <property type="match status" value="1"/>
</dbReference>
<comment type="caution">
    <text evidence="9">The sequence shown here is derived from an EMBL/GenBank/DDBJ whole genome shotgun (WGS) entry which is preliminary data.</text>
</comment>
<protein>
    <recommendedName>
        <fullName evidence="6">Medium/long-chain acyl-CoA thioesterase YigI</fullName>
        <ecNumber evidence="5">3.1.2.20</ecNumber>
    </recommendedName>
</protein>
<evidence type="ECO:0000256" key="3">
    <source>
        <dbReference type="ARBA" id="ARBA00036002"/>
    </source>
</evidence>
<dbReference type="EMBL" id="JAUKVY010000002">
    <property type="protein sequence ID" value="MDO1531530.1"/>
    <property type="molecule type" value="Genomic_DNA"/>
</dbReference>
<organism evidence="9 10">
    <name type="scientific">Variovorax ginsengisoli</name>
    <dbReference type="NCBI Taxonomy" id="363844"/>
    <lineage>
        <taxon>Bacteria</taxon>
        <taxon>Pseudomonadati</taxon>
        <taxon>Pseudomonadota</taxon>
        <taxon>Betaproteobacteria</taxon>
        <taxon>Burkholderiales</taxon>
        <taxon>Comamonadaceae</taxon>
        <taxon>Variovorax</taxon>
    </lineage>
</organism>
<keyword evidence="10" id="KW-1185">Reference proteome</keyword>
<evidence type="ECO:0000256" key="1">
    <source>
        <dbReference type="ARBA" id="ARBA00022801"/>
    </source>
</evidence>
<dbReference type="InterPro" id="IPR003736">
    <property type="entry name" value="PAAI_dom"/>
</dbReference>